<dbReference type="EMBL" id="QXIS01000034">
    <property type="protein sequence ID" value="RIE05579.1"/>
    <property type="molecule type" value="Genomic_DNA"/>
</dbReference>
<accession>A0A398CW82</accession>
<dbReference type="InterPro" id="IPR036265">
    <property type="entry name" value="HIT-like_sf"/>
</dbReference>
<evidence type="ECO:0000313" key="1">
    <source>
        <dbReference type="EMBL" id="RIE05579.1"/>
    </source>
</evidence>
<keyword evidence="2" id="KW-1185">Reference proteome</keyword>
<dbReference type="OrthoDB" id="9769064at2"/>
<dbReference type="AlphaFoldDB" id="A0A398CW82"/>
<dbReference type="Proteomes" id="UP000266328">
    <property type="component" value="Unassembled WGS sequence"/>
</dbReference>
<comment type="caution">
    <text evidence="1">The sequence shown here is derived from an EMBL/GenBank/DDBJ whole genome shotgun (WGS) entry which is preliminary data.</text>
</comment>
<gene>
    <name evidence="1" type="ORF">SMC7_06480</name>
</gene>
<protein>
    <submittedName>
        <fullName evidence="1">Uncharacterized protein</fullName>
    </submittedName>
</protein>
<dbReference type="RefSeq" id="WP_119089538.1">
    <property type="nucleotide sequence ID" value="NZ_QXIS01000034.1"/>
</dbReference>
<evidence type="ECO:0000313" key="2">
    <source>
        <dbReference type="Proteomes" id="UP000266328"/>
    </source>
</evidence>
<proteinExistence type="predicted"/>
<name>A0A398CW82_9BACT</name>
<reference evidence="1 2" key="1">
    <citation type="submission" date="2018-09" db="EMBL/GenBank/DDBJ databases">
        <title>Discovery and Ecogenomic Context for Candidatus Cryosericales, a Global Caldiserica Order Active in Thawing Permafrost.</title>
        <authorList>
            <person name="Martinez M.A."/>
            <person name="Woodcroft B.J."/>
            <person name="Ignacio Espinoza J.C."/>
            <person name="Zayed A."/>
            <person name="Singleton C.M."/>
            <person name="Boyd J."/>
            <person name="Li Y.-F."/>
            <person name="Purvine S."/>
            <person name="Maughan H."/>
            <person name="Hodgkins S.B."/>
            <person name="Anderson D."/>
            <person name="Sederholm M."/>
            <person name="Temperton B."/>
            <person name="Saleska S.R."/>
            <person name="Tyson G.W."/>
            <person name="Rich V.I."/>
        </authorList>
    </citation>
    <scope>NUCLEOTIDE SEQUENCE [LARGE SCALE GENOMIC DNA]</scope>
    <source>
        <strain evidence="1 2">SMC7</strain>
    </source>
</reference>
<organism evidence="1 2">
    <name type="scientific">Candidatus Cryosericum terrychapinii</name>
    <dbReference type="NCBI Taxonomy" id="2290919"/>
    <lineage>
        <taxon>Bacteria</taxon>
        <taxon>Pseudomonadati</taxon>
        <taxon>Caldisericota/Cryosericota group</taxon>
        <taxon>Candidatus Cryosericota</taxon>
        <taxon>Candidatus Cryosericia</taxon>
        <taxon>Candidatus Cryosericales</taxon>
        <taxon>Candidatus Cryosericaceae</taxon>
        <taxon>Candidatus Cryosericum</taxon>
    </lineage>
</organism>
<sequence>MLELREDHVIEPPTVPVHVREELDGVRQYYDCRDPCVFCDLVQQELAERKGMVEESAQFLGEVRL</sequence>
<dbReference type="Gene3D" id="3.30.428.10">
    <property type="entry name" value="HIT-like"/>
    <property type="match status" value="1"/>
</dbReference>